<keyword evidence="2" id="KW-1185">Reference proteome</keyword>
<dbReference type="RefSeq" id="WP_233719669.1">
    <property type="nucleotide sequence ID" value="NZ_JAJUWU010000009.1"/>
</dbReference>
<dbReference type="AlphaFoldDB" id="A0A9X1T4Y4"/>
<evidence type="ECO:0008006" key="3">
    <source>
        <dbReference type="Google" id="ProtNLM"/>
    </source>
</evidence>
<accession>A0A9X1T4Y4</accession>
<gene>
    <name evidence="1" type="ORF">LZD57_10985</name>
</gene>
<proteinExistence type="predicted"/>
<comment type="caution">
    <text evidence="1">The sequence shown here is derived from an EMBL/GenBank/DDBJ whole genome shotgun (WGS) entry which is preliminary data.</text>
</comment>
<organism evidence="1 2">
    <name type="scientific">Jiella avicenniae</name>
    <dbReference type="NCBI Taxonomy" id="2907202"/>
    <lineage>
        <taxon>Bacteria</taxon>
        <taxon>Pseudomonadati</taxon>
        <taxon>Pseudomonadota</taxon>
        <taxon>Alphaproteobacteria</taxon>
        <taxon>Hyphomicrobiales</taxon>
        <taxon>Aurantimonadaceae</taxon>
        <taxon>Jiella</taxon>
    </lineage>
</organism>
<dbReference type="Proteomes" id="UP001139035">
    <property type="component" value="Unassembled WGS sequence"/>
</dbReference>
<evidence type="ECO:0000313" key="1">
    <source>
        <dbReference type="EMBL" id="MCE7028512.1"/>
    </source>
</evidence>
<dbReference type="EMBL" id="JAJUWU010000009">
    <property type="protein sequence ID" value="MCE7028512.1"/>
    <property type="molecule type" value="Genomic_DNA"/>
</dbReference>
<name>A0A9X1T4Y4_9HYPH</name>
<sequence length="92" mass="10420">MSTVKADSLELDPDLGSRLAELAAREGTSLAEFAERVLRAYADEAERTDVEAVDDEKRWQAYLQSRHAVPFEAVRQRLGMLRDEARAKSARR</sequence>
<evidence type="ECO:0000313" key="2">
    <source>
        <dbReference type="Proteomes" id="UP001139035"/>
    </source>
</evidence>
<protein>
    <recommendedName>
        <fullName evidence="3">Ribbon-helix-helix protein, copG family</fullName>
    </recommendedName>
</protein>
<reference evidence="1" key="1">
    <citation type="submission" date="2022-01" db="EMBL/GenBank/DDBJ databases">
        <title>Jiella avicenniae sp. nov., a novel endophytic bacterium isolated from bark of Avicennia marina.</title>
        <authorList>
            <person name="Tuo L."/>
        </authorList>
    </citation>
    <scope>NUCLEOTIDE SEQUENCE</scope>
    <source>
        <strain evidence="1">CBK1P-4</strain>
    </source>
</reference>